<keyword evidence="1" id="KW-0175">Coiled coil</keyword>
<gene>
    <name evidence="2" type="ORF">RFI_01075</name>
</gene>
<protein>
    <submittedName>
        <fullName evidence="2">Uncharacterized protein</fullName>
    </submittedName>
</protein>
<evidence type="ECO:0000313" key="2">
    <source>
        <dbReference type="EMBL" id="ETO35986.1"/>
    </source>
</evidence>
<name>X6PCQ7_RETFI</name>
<evidence type="ECO:0000313" key="3">
    <source>
        <dbReference type="Proteomes" id="UP000023152"/>
    </source>
</evidence>
<evidence type="ECO:0000256" key="1">
    <source>
        <dbReference type="SAM" id="Coils"/>
    </source>
</evidence>
<dbReference type="Proteomes" id="UP000023152">
    <property type="component" value="Unassembled WGS sequence"/>
</dbReference>
<accession>X6PCQ7</accession>
<proteinExistence type="predicted"/>
<dbReference type="AlphaFoldDB" id="X6PCQ7"/>
<dbReference type="EMBL" id="ASPP01001101">
    <property type="protein sequence ID" value="ETO35986.1"/>
    <property type="molecule type" value="Genomic_DNA"/>
</dbReference>
<organism evidence="2 3">
    <name type="scientific">Reticulomyxa filosa</name>
    <dbReference type="NCBI Taxonomy" id="46433"/>
    <lineage>
        <taxon>Eukaryota</taxon>
        <taxon>Sar</taxon>
        <taxon>Rhizaria</taxon>
        <taxon>Retaria</taxon>
        <taxon>Foraminifera</taxon>
        <taxon>Monothalamids</taxon>
        <taxon>Reticulomyxidae</taxon>
        <taxon>Reticulomyxa</taxon>
    </lineage>
</organism>
<comment type="caution">
    <text evidence="2">The sequence shown here is derived from an EMBL/GenBank/DDBJ whole genome shotgun (WGS) entry which is preliminary data.</text>
</comment>
<reference evidence="2 3" key="1">
    <citation type="journal article" date="2013" name="Curr. Biol.">
        <title>The Genome of the Foraminiferan Reticulomyxa filosa.</title>
        <authorList>
            <person name="Glockner G."/>
            <person name="Hulsmann N."/>
            <person name="Schleicher M."/>
            <person name="Noegel A.A."/>
            <person name="Eichinger L."/>
            <person name="Gallinger C."/>
            <person name="Pawlowski J."/>
            <person name="Sierra R."/>
            <person name="Euteneuer U."/>
            <person name="Pillet L."/>
            <person name="Moustafa A."/>
            <person name="Platzer M."/>
            <person name="Groth M."/>
            <person name="Szafranski K."/>
            <person name="Schliwa M."/>
        </authorList>
    </citation>
    <scope>NUCLEOTIDE SEQUENCE [LARGE SCALE GENOMIC DNA]</scope>
</reference>
<feature type="coiled-coil region" evidence="1">
    <location>
        <begin position="15"/>
        <end position="65"/>
    </location>
</feature>
<sequence>MASQELTLLEFERCAKETEKALAALRRTINQTSHNTGKPTSDDIKEALREKMIQIKEEAQKDQTTISQQKQLIQDLMVSLQQKKMVSLPIITQTNKNKQTKAAIQANSSANDDHVFRDYVRKHLQELKTEIQSQKK</sequence>
<keyword evidence="3" id="KW-1185">Reference proteome</keyword>